<gene>
    <name evidence="2" type="ORF">SNA_22470</name>
</gene>
<reference evidence="2 3" key="1">
    <citation type="submission" date="2014-09" db="EMBL/GenBank/DDBJ databases">
        <title>Draft genome sequence of Streptomyces natalensis ATCC 27448, producer of the antifungal pimaricin.</title>
        <authorList>
            <person name="Mendes M.V."/>
            <person name="Beites T."/>
            <person name="Pires S."/>
            <person name="Santos C.L."/>
            <person name="Moradas-Ferreira P."/>
        </authorList>
    </citation>
    <scope>NUCLEOTIDE SEQUENCE [LARGE SCALE GENOMIC DNA]</scope>
    <source>
        <strain evidence="2 3">ATCC 27448</strain>
    </source>
</reference>
<dbReference type="EMBL" id="JRKI01000029">
    <property type="protein sequence ID" value="KIZ16008.1"/>
    <property type="molecule type" value="Genomic_DNA"/>
</dbReference>
<keyword evidence="1" id="KW-0732">Signal</keyword>
<organism evidence="2 3">
    <name type="scientific">Streptomyces natalensis ATCC 27448</name>
    <dbReference type="NCBI Taxonomy" id="1240678"/>
    <lineage>
        <taxon>Bacteria</taxon>
        <taxon>Bacillati</taxon>
        <taxon>Actinomycetota</taxon>
        <taxon>Actinomycetes</taxon>
        <taxon>Kitasatosporales</taxon>
        <taxon>Streptomycetaceae</taxon>
        <taxon>Streptomyces</taxon>
    </lineage>
</organism>
<dbReference type="Proteomes" id="UP000032458">
    <property type="component" value="Unassembled WGS sequence"/>
</dbReference>
<comment type="caution">
    <text evidence="2">The sequence shown here is derived from an EMBL/GenBank/DDBJ whole genome shotgun (WGS) entry which is preliminary data.</text>
</comment>
<proteinExistence type="predicted"/>
<sequence length="141" mass="14701">MTRTKKTGMKARGGRVAVIGALGLASVTLAAGPAFAKGGVEITAPHTARVGKTFTVAAHGDDDAAGYLRVCLEGRSAGTAWHRVTCGAVVDTGAEARVTAHIKTAHRGVLHYRAVLYGLTGPHDRHPVRERASDLAKVNVR</sequence>
<name>A0A0D7CIH5_9ACTN</name>
<accession>A0A0D7CIH5</accession>
<dbReference type="AlphaFoldDB" id="A0A0D7CIH5"/>
<dbReference type="RefSeq" id="WP_030065365.1">
    <property type="nucleotide sequence ID" value="NZ_JRKI01000029.1"/>
</dbReference>
<feature type="chain" id="PRO_5002317666" description="Lipoprotein" evidence="1">
    <location>
        <begin position="37"/>
        <end position="141"/>
    </location>
</feature>
<keyword evidence="3" id="KW-1185">Reference proteome</keyword>
<protein>
    <recommendedName>
        <fullName evidence="4">Lipoprotein</fullName>
    </recommendedName>
</protein>
<evidence type="ECO:0008006" key="4">
    <source>
        <dbReference type="Google" id="ProtNLM"/>
    </source>
</evidence>
<evidence type="ECO:0000313" key="2">
    <source>
        <dbReference type="EMBL" id="KIZ16008.1"/>
    </source>
</evidence>
<evidence type="ECO:0000313" key="3">
    <source>
        <dbReference type="Proteomes" id="UP000032458"/>
    </source>
</evidence>
<feature type="signal peptide" evidence="1">
    <location>
        <begin position="1"/>
        <end position="36"/>
    </location>
</feature>
<evidence type="ECO:0000256" key="1">
    <source>
        <dbReference type="SAM" id="SignalP"/>
    </source>
</evidence>
<dbReference type="PATRIC" id="fig|1240678.4.peg.4791"/>